<dbReference type="InterPro" id="IPR004344">
    <property type="entry name" value="TTL/TTLL_fam"/>
</dbReference>
<dbReference type="Pfam" id="PF03133">
    <property type="entry name" value="TTL"/>
    <property type="match status" value="1"/>
</dbReference>
<accession>A0A553RJX1</accession>
<reference evidence="3 4" key="1">
    <citation type="journal article" date="2019" name="Sci. Data">
        <title>Hybrid genome assembly and annotation of Danionella translucida.</title>
        <authorList>
            <person name="Kadobianskyi M."/>
            <person name="Schulze L."/>
            <person name="Schuelke M."/>
            <person name="Judkewitz B."/>
        </authorList>
    </citation>
    <scope>NUCLEOTIDE SEQUENCE [LARGE SCALE GENOMIC DNA]</scope>
    <source>
        <strain evidence="3 4">Bolton</strain>
    </source>
</reference>
<evidence type="ECO:0000313" key="3">
    <source>
        <dbReference type="EMBL" id="TRZ02485.1"/>
    </source>
</evidence>
<dbReference type="InterPro" id="IPR011993">
    <property type="entry name" value="PH-like_dom_sf"/>
</dbReference>
<dbReference type="SUPFAM" id="SSF50729">
    <property type="entry name" value="PH domain-like"/>
    <property type="match status" value="2"/>
</dbReference>
<proteinExistence type="predicted"/>
<dbReference type="OrthoDB" id="8746253at2759"/>
<dbReference type="EMBL" id="SRMA01023946">
    <property type="protein sequence ID" value="TRZ02485.1"/>
    <property type="molecule type" value="Genomic_DNA"/>
</dbReference>
<feature type="domain" description="PH" evidence="2">
    <location>
        <begin position="818"/>
        <end position="928"/>
    </location>
</feature>
<dbReference type="AlphaFoldDB" id="A0A553RJX1"/>
<evidence type="ECO:0000259" key="2">
    <source>
        <dbReference type="SMART" id="SM00233"/>
    </source>
</evidence>
<name>A0A553RJX1_9TELE</name>
<dbReference type="PANTHER" id="PTHR46810:SF1">
    <property type="entry name" value="INACTIVE POLYGLYCYLASE TTLL10"/>
    <property type="match status" value="1"/>
</dbReference>
<evidence type="ECO:0000313" key="4">
    <source>
        <dbReference type="Proteomes" id="UP000316079"/>
    </source>
</evidence>
<dbReference type="GO" id="GO:0070737">
    <property type="term" value="F:protein-glycine ligase activity, elongating"/>
    <property type="evidence" value="ECO:0007669"/>
    <property type="project" value="TreeGrafter"/>
</dbReference>
<dbReference type="InterPro" id="IPR001849">
    <property type="entry name" value="PH_domain"/>
</dbReference>
<dbReference type="PANTHER" id="PTHR46810">
    <property type="entry name" value="INACTIVE POLYGLYCYLASE TTLL10"/>
    <property type="match status" value="1"/>
</dbReference>
<feature type="region of interest" description="Disordered" evidence="1">
    <location>
        <begin position="35"/>
        <end position="81"/>
    </location>
</feature>
<dbReference type="Gene3D" id="2.30.29.30">
    <property type="entry name" value="Pleckstrin-homology domain (PH domain)/Phosphotyrosine-binding domain (PTB)"/>
    <property type="match status" value="2"/>
</dbReference>
<feature type="domain" description="PH" evidence="2">
    <location>
        <begin position="673"/>
        <end position="774"/>
    </location>
</feature>
<keyword evidence="4" id="KW-1185">Reference proteome</keyword>
<dbReference type="SUPFAM" id="SSF56059">
    <property type="entry name" value="Glutathione synthetase ATP-binding domain-like"/>
    <property type="match status" value="1"/>
</dbReference>
<dbReference type="PROSITE" id="PS51221">
    <property type="entry name" value="TTL"/>
    <property type="match status" value="1"/>
</dbReference>
<comment type="caution">
    <text evidence="3">The sequence shown here is derived from an EMBL/GenBank/DDBJ whole genome shotgun (WGS) entry which is preliminary data.</text>
</comment>
<organism evidence="3 4">
    <name type="scientific">Danionella cerebrum</name>
    <dbReference type="NCBI Taxonomy" id="2873325"/>
    <lineage>
        <taxon>Eukaryota</taxon>
        <taxon>Metazoa</taxon>
        <taxon>Chordata</taxon>
        <taxon>Craniata</taxon>
        <taxon>Vertebrata</taxon>
        <taxon>Euteleostomi</taxon>
        <taxon>Actinopterygii</taxon>
        <taxon>Neopterygii</taxon>
        <taxon>Teleostei</taxon>
        <taxon>Ostariophysi</taxon>
        <taxon>Cypriniformes</taxon>
        <taxon>Danionidae</taxon>
        <taxon>Danioninae</taxon>
        <taxon>Danionella</taxon>
    </lineage>
</organism>
<gene>
    <name evidence="3" type="ORF">DNTS_030305</name>
</gene>
<dbReference type="Proteomes" id="UP000316079">
    <property type="component" value="Unassembled WGS sequence"/>
</dbReference>
<dbReference type="Gene3D" id="3.30.470.20">
    <property type="entry name" value="ATP-grasp fold, B domain"/>
    <property type="match status" value="1"/>
</dbReference>
<dbReference type="SMART" id="SM00233">
    <property type="entry name" value="PH"/>
    <property type="match status" value="2"/>
</dbReference>
<evidence type="ECO:0000256" key="1">
    <source>
        <dbReference type="SAM" id="MobiDB-lite"/>
    </source>
</evidence>
<sequence>MLMINQIEAAVWESRDQSNTTAGLRGVLVMSSSESWFEPRRHTDQPAAGQRKGAQQIMDVQGQSDEEEEEIPPPEHTDGALPGCQLLYQIPNNKVLTTKIGLLNSLREYDRVSSKVNNGQGKRRMMHEEFFPVTFRMDLKEERENFFNETFRDESSMWICKPTGLNQGRGIFLLQTLEDITGFRERLEKTIGQQSNRKLPFKEPQARIVQWYIRNPLLLKGRKFDVRCFFLIACTTPYMVFFRHGYVRLTCNLYDPNSKNITAHLTNQFMQKKNPLYSLLKEETVWSMKRFNDYINETYMVPKGLPKDWALGHFTKRMQQIIIHCFQAVKGKLDCKLGFFDLIGCDFLVDEDFKSCSGVKLLPLESQRDFQLLYSGESMALVNQRNKSTVPYSPQQRKIRSTHKTVAISIQTSKPMNEKITFSQTPTKCDVRSTSLMSNPSPHPQKPERAAIPGLYKPQESKPSRQNQIRLTHARVELPLSKCTWQNLVISNLNVPQQPLRNGIMSMSTSALDKCSNGLQKREAITGGSALLMPLEVLRARVCKGEAMGCCSVTQRHTGIDEVGPDEIELLEISSAGLWTLSESRLQISTRNNGIDQASQRCPSVRHLKQEVSKETRKTHYALRKQKKRLRLKCFFKEPEPDPVSLRRDSKRQNSTQPIKEWEGQALHNYGEIIHSSSVYLQSGYTKAMSERYLVLFSFHLLILALDSTKQIFIYEGLLPLSAIEVHLVPLQDSTSLHMFEIQGPMVDSKVFICAGATETKAWIQNIEDRRYKSIKQQLSPSHSALSYLIPCDENWKREELKRYLMRTPISQWEGIPIQHMGYPKYLSLVNISNIYTQSRVLKGPQERLLVLFSSDLIILSLDSHCVRVRFEGRLPLRGIKAMERSALTGRLEFELAGELMEPLLVSCIYPEDYQSWIFQLQQPEKMADSLPHHTPPPLVPKKRRS</sequence>
<dbReference type="InterPro" id="IPR027752">
    <property type="entry name" value="TTLL10"/>
</dbReference>
<protein>
    <recommendedName>
        <fullName evidence="2">PH domain-containing protein</fullName>
    </recommendedName>
</protein>